<gene>
    <name evidence="2" type="ORF">FKR81_17240</name>
</gene>
<feature type="transmembrane region" description="Helical" evidence="1">
    <location>
        <begin position="96"/>
        <end position="122"/>
    </location>
</feature>
<dbReference type="EMBL" id="VOBR01000010">
    <property type="protein sequence ID" value="TWP50837.1"/>
    <property type="molecule type" value="Genomic_DNA"/>
</dbReference>
<feature type="transmembrane region" description="Helical" evidence="1">
    <location>
        <begin position="34"/>
        <end position="53"/>
    </location>
</feature>
<dbReference type="OrthoDB" id="3696055at2"/>
<protein>
    <submittedName>
        <fullName evidence="2">Uncharacterized protein</fullName>
    </submittedName>
</protein>
<proteinExistence type="predicted"/>
<comment type="caution">
    <text evidence="2">The sequence shown here is derived from an EMBL/GenBank/DDBJ whole genome shotgun (WGS) entry which is preliminary data.</text>
</comment>
<keyword evidence="1" id="KW-0472">Membrane</keyword>
<evidence type="ECO:0000313" key="3">
    <source>
        <dbReference type="Proteomes" id="UP000316639"/>
    </source>
</evidence>
<organism evidence="2 3">
    <name type="scientific">Lentzea tibetensis</name>
    <dbReference type="NCBI Taxonomy" id="2591470"/>
    <lineage>
        <taxon>Bacteria</taxon>
        <taxon>Bacillati</taxon>
        <taxon>Actinomycetota</taxon>
        <taxon>Actinomycetes</taxon>
        <taxon>Pseudonocardiales</taxon>
        <taxon>Pseudonocardiaceae</taxon>
        <taxon>Lentzea</taxon>
    </lineage>
</organism>
<dbReference type="Proteomes" id="UP000316639">
    <property type="component" value="Unassembled WGS sequence"/>
</dbReference>
<keyword evidence="1" id="KW-0812">Transmembrane</keyword>
<dbReference type="NCBIfam" id="NF037996">
    <property type="entry name" value="B-4DMT"/>
    <property type="match status" value="1"/>
</dbReference>
<accession>A0A563ESZ8</accession>
<evidence type="ECO:0000313" key="2">
    <source>
        <dbReference type="EMBL" id="TWP50837.1"/>
    </source>
</evidence>
<feature type="transmembrane region" description="Helical" evidence="1">
    <location>
        <begin position="65"/>
        <end position="84"/>
    </location>
</feature>
<dbReference type="InterPro" id="IPR047958">
    <property type="entry name" value="B-4DMT-like"/>
</dbReference>
<sequence>MRPWFVRALWMGLLHGAVQTGVAAVSVRSPEATSIRPIALGLLIVAAALWGVVDGWRQLPDRGMQWFIAALIAGPFAGALGVIGSALLVDQTGQEALWVALTGGAAFTALLVLAPAGLGLLLGGSLPADDQRNAAKSPH</sequence>
<reference evidence="2 3" key="1">
    <citation type="submission" date="2019-07" db="EMBL/GenBank/DDBJ databases">
        <title>Lentzea xizangensis sp. nov., isolated from Qinghai-Tibetan Plateau Soils.</title>
        <authorList>
            <person name="Huang J."/>
        </authorList>
    </citation>
    <scope>NUCLEOTIDE SEQUENCE [LARGE SCALE GENOMIC DNA]</scope>
    <source>
        <strain evidence="2 3">FXJ1.1311</strain>
    </source>
</reference>
<dbReference type="RefSeq" id="WP_146353086.1">
    <property type="nucleotide sequence ID" value="NZ_VOBR01000010.1"/>
</dbReference>
<dbReference type="AlphaFoldDB" id="A0A563ESZ8"/>
<evidence type="ECO:0000256" key="1">
    <source>
        <dbReference type="SAM" id="Phobius"/>
    </source>
</evidence>
<keyword evidence="3" id="KW-1185">Reference proteome</keyword>
<keyword evidence="1" id="KW-1133">Transmembrane helix</keyword>
<name>A0A563ESZ8_9PSEU</name>